<dbReference type="Proteomes" id="UP001446205">
    <property type="component" value="Unassembled WGS sequence"/>
</dbReference>
<protein>
    <submittedName>
        <fullName evidence="2">ABC transporter substrate-binding protein</fullName>
    </submittedName>
</protein>
<dbReference type="EMBL" id="JBBPCO010000009">
    <property type="protein sequence ID" value="MEK8090113.1"/>
    <property type="molecule type" value="Genomic_DNA"/>
</dbReference>
<accession>A0ABU9D9A6</accession>
<dbReference type="PROSITE" id="PS51257">
    <property type="entry name" value="PROKAR_LIPOPROTEIN"/>
    <property type="match status" value="1"/>
</dbReference>
<keyword evidence="3" id="KW-1185">Reference proteome</keyword>
<feature type="domain" description="SsuA/THI5-like" evidence="1">
    <location>
        <begin position="138"/>
        <end position="276"/>
    </location>
</feature>
<dbReference type="PANTHER" id="PTHR30024">
    <property type="entry name" value="ALIPHATIC SULFONATES-BINDING PROTEIN-RELATED"/>
    <property type="match status" value="1"/>
</dbReference>
<reference evidence="2 3" key="1">
    <citation type="submission" date="2024-04" db="EMBL/GenBank/DDBJ databases">
        <authorList>
            <person name="Abashina T."/>
            <person name="Shaikin A."/>
        </authorList>
    </citation>
    <scope>NUCLEOTIDE SEQUENCE [LARGE SCALE GENOMIC DNA]</scope>
    <source>
        <strain evidence="2 3">AAFK</strain>
    </source>
</reference>
<dbReference type="RefSeq" id="WP_341371170.1">
    <property type="nucleotide sequence ID" value="NZ_JBBPCO010000009.1"/>
</dbReference>
<dbReference type="PANTHER" id="PTHR30024:SF45">
    <property type="entry name" value="ABC TRANSPORTER SUBSTRATE-BINDING PROTEIN"/>
    <property type="match status" value="1"/>
</dbReference>
<evidence type="ECO:0000313" key="3">
    <source>
        <dbReference type="Proteomes" id="UP001446205"/>
    </source>
</evidence>
<organism evidence="2 3">
    <name type="scientific">Thermithiobacillus plumbiphilus</name>
    <dbReference type="NCBI Taxonomy" id="1729899"/>
    <lineage>
        <taxon>Bacteria</taxon>
        <taxon>Pseudomonadati</taxon>
        <taxon>Pseudomonadota</taxon>
        <taxon>Acidithiobacillia</taxon>
        <taxon>Acidithiobacillales</taxon>
        <taxon>Thermithiobacillaceae</taxon>
        <taxon>Thermithiobacillus</taxon>
    </lineage>
</organism>
<sequence>MRRVLLTTVLSLSIIGCSQKDQKNSPEGQSDTKQVITLGIGTQNTTTNTVTAGVIIRELGLLEKYLPRSGKYQNVEYRVNWQNFTSGPPVTNAMMANKLHIGMMGDYPLIINGYTFQSNPDSRSYLISLIAYNASGSGNGVVVHEDSPYYQLEDLKGKSLSVPFGSAAHGMLLKAMQDRGWPESYFKLSSQSPEVGTSNLQERKIDAHADFVPFAELLPFRGFARKIFDGAETGVPTFHGVVVRQDFADKYPEVVVAYLKAMLAADEWVKRNPKEAAEKIAQWTGTDKEVVYIFLGPGGIMTLDPSIKSKWLETIRYDAQVLQRMNKIKGFNPDPWVNETYLRQAFKETSLDYEKQKASMAGTVVSGEDHFCNQSIDQALQAGEIWTSDEGISAYSSPDCTLAAYKQLQNQGKKILVAYLFDQARGTKLFADKAFYAISDGSGDKPRLTPFLLKKDAASYVAKHGGRVATFAEALSIAARRT</sequence>
<proteinExistence type="predicted"/>
<dbReference type="Pfam" id="PF09084">
    <property type="entry name" value="NMT1"/>
    <property type="match status" value="1"/>
</dbReference>
<name>A0ABU9D9A6_9PROT</name>
<comment type="caution">
    <text evidence="2">The sequence shown here is derived from an EMBL/GenBank/DDBJ whole genome shotgun (WGS) entry which is preliminary data.</text>
</comment>
<dbReference type="InterPro" id="IPR015168">
    <property type="entry name" value="SsuA/THI5"/>
</dbReference>
<evidence type="ECO:0000313" key="2">
    <source>
        <dbReference type="EMBL" id="MEK8090113.1"/>
    </source>
</evidence>
<dbReference type="SUPFAM" id="SSF160387">
    <property type="entry name" value="NosL/MerB-like"/>
    <property type="match status" value="1"/>
</dbReference>
<dbReference type="Gene3D" id="3.40.190.10">
    <property type="entry name" value="Periplasmic binding protein-like II"/>
    <property type="match status" value="3"/>
</dbReference>
<evidence type="ECO:0000259" key="1">
    <source>
        <dbReference type="Pfam" id="PF09084"/>
    </source>
</evidence>
<gene>
    <name evidence="2" type="ORF">WOB96_10110</name>
</gene>
<dbReference type="SUPFAM" id="SSF53850">
    <property type="entry name" value="Periplasmic binding protein-like II"/>
    <property type="match status" value="1"/>
</dbReference>